<dbReference type="Proteomes" id="UP000244334">
    <property type="component" value="Unassembled WGS sequence"/>
</dbReference>
<gene>
    <name evidence="1" type="primary">smtA</name>
    <name evidence="1" type="ORF">ACZ87_00613</name>
</gene>
<evidence type="ECO:0000313" key="2">
    <source>
        <dbReference type="Proteomes" id="UP000244334"/>
    </source>
</evidence>
<organism evidence="1 2">
    <name type="scientific">Candidatus Erwinia dacicola</name>
    <dbReference type="NCBI Taxonomy" id="252393"/>
    <lineage>
        <taxon>Bacteria</taxon>
        <taxon>Pseudomonadati</taxon>
        <taxon>Pseudomonadota</taxon>
        <taxon>Gammaproteobacteria</taxon>
        <taxon>Enterobacterales</taxon>
        <taxon>Erwiniaceae</taxon>
        <taxon>Erwinia</taxon>
    </lineage>
</organism>
<protein>
    <submittedName>
        <fullName evidence="1">SmtA domain protein</fullName>
    </submittedName>
</protein>
<sequence>MAECGHRVLLCDLSEEIISRASRLALEKGVSGNMQFK</sequence>
<keyword evidence="2" id="KW-1185">Reference proteome</keyword>
<name>A0A328TXP3_9GAMM</name>
<dbReference type="EMBL" id="LJAM02000025">
    <property type="protein sequence ID" value="RAP72564.1"/>
    <property type="molecule type" value="Genomic_DNA"/>
</dbReference>
<accession>A0A328TXP3</accession>
<evidence type="ECO:0000313" key="1">
    <source>
        <dbReference type="EMBL" id="RAP72564.1"/>
    </source>
</evidence>
<reference evidence="1" key="1">
    <citation type="submission" date="2018-04" db="EMBL/GenBank/DDBJ databases">
        <title>Genomes of the Obligate Erwinia dacicola and Facultative Enterobacter sp. OLF Endosymbionts of the Olive Fruit fly, Bactrocera oleae.</title>
        <authorList>
            <person name="Estes A.M."/>
            <person name="Hearn D.J."/>
            <person name="Agarwal S."/>
            <person name="Pierson E.A."/>
            <person name="Dunning-Hotopp J.C."/>
        </authorList>
    </citation>
    <scope>NUCLEOTIDE SEQUENCE [LARGE SCALE GENOMIC DNA]</scope>
    <source>
        <strain evidence="1">Oroville</strain>
    </source>
</reference>
<dbReference type="InterPro" id="IPR029063">
    <property type="entry name" value="SAM-dependent_MTases_sf"/>
</dbReference>
<proteinExistence type="predicted"/>
<dbReference type="AlphaFoldDB" id="A0A328TXP3"/>
<comment type="caution">
    <text evidence="1">The sequence shown here is derived from an EMBL/GenBank/DDBJ whole genome shotgun (WGS) entry which is preliminary data.</text>
</comment>
<dbReference type="SUPFAM" id="SSF53335">
    <property type="entry name" value="S-adenosyl-L-methionine-dependent methyltransferases"/>
    <property type="match status" value="1"/>
</dbReference>